<comment type="caution">
    <text evidence="1">The sequence shown here is derived from an EMBL/GenBank/DDBJ whole genome shotgun (WGS) entry which is preliminary data.</text>
</comment>
<dbReference type="EMBL" id="CM037618">
    <property type="protein sequence ID" value="KAH8000709.1"/>
    <property type="molecule type" value="Genomic_DNA"/>
</dbReference>
<proteinExistence type="predicted"/>
<gene>
    <name evidence="1" type="ORF">K3G42_027822</name>
</gene>
<keyword evidence="2" id="KW-1185">Reference proteome</keyword>
<name>A0ACB8F738_9SAUR</name>
<evidence type="ECO:0000313" key="2">
    <source>
        <dbReference type="Proteomes" id="UP000827872"/>
    </source>
</evidence>
<evidence type="ECO:0000313" key="1">
    <source>
        <dbReference type="EMBL" id="KAH8000709.1"/>
    </source>
</evidence>
<reference evidence="1" key="1">
    <citation type="submission" date="2021-08" db="EMBL/GenBank/DDBJ databases">
        <title>The first chromosome-level gecko genome reveals the dynamic sex chromosomes of Neotropical dwarf geckos (Sphaerodactylidae: Sphaerodactylus).</title>
        <authorList>
            <person name="Pinto B.J."/>
            <person name="Keating S.E."/>
            <person name="Gamble T."/>
        </authorList>
    </citation>
    <scope>NUCLEOTIDE SEQUENCE</scope>
    <source>
        <strain evidence="1">TG3544</strain>
    </source>
</reference>
<protein>
    <submittedName>
        <fullName evidence="1">Uncharacterized protein</fullName>
    </submittedName>
</protein>
<organism evidence="1 2">
    <name type="scientific">Sphaerodactylus townsendi</name>
    <dbReference type="NCBI Taxonomy" id="933632"/>
    <lineage>
        <taxon>Eukaryota</taxon>
        <taxon>Metazoa</taxon>
        <taxon>Chordata</taxon>
        <taxon>Craniata</taxon>
        <taxon>Vertebrata</taxon>
        <taxon>Euteleostomi</taxon>
        <taxon>Lepidosauria</taxon>
        <taxon>Squamata</taxon>
        <taxon>Bifurcata</taxon>
        <taxon>Gekkota</taxon>
        <taxon>Sphaerodactylidae</taxon>
        <taxon>Sphaerodactylus</taxon>
    </lineage>
</organism>
<sequence>MLAWATRSPLTRARGGRHLEPLSPRAPPPAAHVTATREVSCDSADRWLRKARRAGAGKGKKEETGEGRLG</sequence>
<accession>A0ACB8F738</accession>
<dbReference type="Proteomes" id="UP000827872">
    <property type="component" value="Linkage Group LG05"/>
</dbReference>